<dbReference type="AlphaFoldDB" id="A0ABD4XWM9"/>
<protein>
    <submittedName>
        <fullName evidence="1">Uncharacterized protein</fullName>
    </submittedName>
</protein>
<dbReference type="EMBL" id="JAOCDG010000003">
    <property type="protein sequence ID" value="MDH0687101.1"/>
    <property type="molecule type" value="Genomic_DNA"/>
</dbReference>
<name>A0ABD4XWM9_STUST</name>
<gene>
    <name evidence="1" type="ORF">N5D09_03235</name>
</gene>
<proteinExistence type="predicted"/>
<dbReference type="Proteomes" id="UP001161139">
    <property type="component" value="Unassembled WGS sequence"/>
</dbReference>
<sequence>MNLSDQGMQLLREGGLSIELEAVVLSTRTFSAAGELVAKVTVIGSPHGPMGQDVNCKPYGIFELDADLDVYRALEGMLAEPVRVRFQADLKPINSFGGYVVHLLKVLATCIEK</sequence>
<dbReference type="RefSeq" id="WP_279649052.1">
    <property type="nucleotide sequence ID" value="NZ_JAOCDG010000003.1"/>
</dbReference>
<reference evidence="1" key="1">
    <citation type="submission" date="2022-09" db="EMBL/GenBank/DDBJ databases">
        <title>Intensive care unit water sources are persistently colonized with multi-drug resistant bacteria and are the site of extensive horizontal gene transfer of antibiotic resistance genes.</title>
        <authorList>
            <person name="Diorio-Toth L."/>
        </authorList>
    </citation>
    <scope>NUCLEOTIDE SEQUENCE</scope>
    <source>
        <strain evidence="1">GD03864</strain>
    </source>
</reference>
<accession>A0ABD4XWM9</accession>
<evidence type="ECO:0000313" key="1">
    <source>
        <dbReference type="EMBL" id="MDH0687101.1"/>
    </source>
</evidence>
<evidence type="ECO:0000313" key="2">
    <source>
        <dbReference type="Proteomes" id="UP001161139"/>
    </source>
</evidence>
<organism evidence="1 2">
    <name type="scientific">Stutzerimonas stutzeri</name>
    <name type="common">Pseudomonas stutzeri</name>
    <dbReference type="NCBI Taxonomy" id="316"/>
    <lineage>
        <taxon>Bacteria</taxon>
        <taxon>Pseudomonadati</taxon>
        <taxon>Pseudomonadota</taxon>
        <taxon>Gammaproteobacteria</taxon>
        <taxon>Pseudomonadales</taxon>
        <taxon>Pseudomonadaceae</taxon>
        <taxon>Stutzerimonas</taxon>
    </lineage>
</organism>
<comment type="caution">
    <text evidence="1">The sequence shown here is derived from an EMBL/GenBank/DDBJ whole genome shotgun (WGS) entry which is preliminary data.</text>
</comment>